<comment type="caution">
    <text evidence="2">The sequence shown here is derived from an EMBL/GenBank/DDBJ whole genome shotgun (WGS) entry which is preliminary data.</text>
</comment>
<organism evidence="2 3">
    <name type="scientific">Tanacetum coccineum</name>
    <dbReference type="NCBI Taxonomy" id="301880"/>
    <lineage>
        <taxon>Eukaryota</taxon>
        <taxon>Viridiplantae</taxon>
        <taxon>Streptophyta</taxon>
        <taxon>Embryophyta</taxon>
        <taxon>Tracheophyta</taxon>
        <taxon>Spermatophyta</taxon>
        <taxon>Magnoliopsida</taxon>
        <taxon>eudicotyledons</taxon>
        <taxon>Gunneridae</taxon>
        <taxon>Pentapetalae</taxon>
        <taxon>asterids</taxon>
        <taxon>campanulids</taxon>
        <taxon>Asterales</taxon>
        <taxon>Asteraceae</taxon>
        <taxon>Asteroideae</taxon>
        <taxon>Anthemideae</taxon>
        <taxon>Anthemidinae</taxon>
        <taxon>Tanacetum</taxon>
    </lineage>
</organism>
<reference evidence="2" key="1">
    <citation type="journal article" date="2022" name="Int. J. Mol. Sci.">
        <title>Draft Genome of Tanacetum Coccineum: Genomic Comparison of Closely Related Tanacetum-Family Plants.</title>
        <authorList>
            <person name="Yamashiro T."/>
            <person name="Shiraishi A."/>
            <person name="Nakayama K."/>
            <person name="Satake H."/>
        </authorList>
    </citation>
    <scope>NUCLEOTIDE SEQUENCE</scope>
</reference>
<reference evidence="2" key="2">
    <citation type="submission" date="2022-01" db="EMBL/GenBank/DDBJ databases">
        <authorList>
            <person name="Yamashiro T."/>
            <person name="Shiraishi A."/>
            <person name="Satake H."/>
            <person name="Nakayama K."/>
        </authorList>
    </citation>
    <scope>NUCLEOTIDE SEQUENCE</scope>
</reference>
<feature type="region of interest" description="Disordered" evidence="1">
    <location>
        <begin position="1"/>
        <end position="43"/>
    </location>
</feature>
<accession>A0ABQ5ABV0</accession>
<feature type="region of interest" description="Disordered" evidence="1">
    <location>
        <begin position="210"/>
        <end position="245"/>
    </location>
</feature>
<evidence type="ECO:0000313" key="2">
    <source>
        <dbReference type="EMBL" id="GJS99538.1"/>
    </source>
</evidence>
<protein>
    <submittedName>
        <fullName evidence="2">Uncharacterized protein</fullName>
    </submittedName>
</protein>
<sequence>MYAEVFGLDVPLTQSQPTESTQGTHRTPSAPRRSTRLTPPVPVPTVEKADEMILQDTLQVVIPVNVNEEEDEITDEVYELKRREKGKIIEESRSTPLPTPIRSPRTHTNLGRYTYLFEHLKERFLSRKSFDTLADHLQESHIKEQVMKQVPEQVWNQVPVYAAEGLILERQKAKEETERLIVKAILQEYMAIWLALRMKFERNTVPQTACRTHAVRPRDQDDPHDDAHPEGENNAKQQTTSEYEA</sequence>
<dbReference type="EMBL" id="BQNB010012123">
    <property type="protein sequence ID" value="GJS99538.1"/>
    <property type="molecule type" value="Genomic_DNA"/>
</dbReference>
<feature type="compositionally biased region" description="Polar residues" evidence="1">
    <location>
        <begin position="234"/>
        <end position="245"/>
    </location>
</feature>
<feature type="compositionally biased region" description="Basic and acidic residues" evidence="1">
    <location>
        <begin position="216"/>
        <end position="233"/>
    </location>
</feature>
<proteinExistence type="predicted"/>
<dbReference type="Proteomes" id="UP001151760">
    <property type="component" value="Unassembled WGS sequence"/>
</dbReference>
<evidence type="ECO:0000256" key="1">
    <source>
        <dbReference type="SAM" id="MobiDB-lite"/>
    </source>
</evidence>
<name>A0ABQ5ABV0_9ASTR</name>
<keyword evidence="3" id="KW-1185">Reference proteome</keyword>
<gene>
    <name evidence="2" type="ORF">Tco_0820708</name>
</gene>
<evidence type="ECO:0000313" key="3">
    <source>
        <dbReference type="Proteomes" id="UP001151760"/>
    </source>
</evidence>
<feature type="compositionally biased region" description="Polar residues" evidence="1">
    <location>
        <begin position="12"/>
        <end position="27"/>
    </location>
</feature>